<name>A0A4Y2BAS0_ARAVE</name>
<dbReference type="AlphaFoldDB" id="A0A4Y2BAS0"/>
<organism evidence="1 2">
    <name type="scientific">Araneus ventricosus</name>
    <name type="common">Orbweaver spider</name>
    <name type="synonym">Epeira ventricosa</name>
    <dbReference type="NCBI Taxonomy" id="182803"/>
    <lineage>
        <taxon>Eukaryota</taxon>
        <taxon>Metazoa</taxon>
        <taxon>Ecdysozoa</taxon>
        <taxon>Arthropoda</taxon>
        <taxon>Chelicerata</taxon>
        <taxon>Arachnida</taxon>
        <taxon>Araneae</taxon>
        <taxon>Araneomorphae</taxon>
        <taxon>Entelegynae</taxon>
        <taxon>Araneoidea</taxon>
        <taxon>Araneidae</taxon>
        <taxon>Araneus</taxon>
    </lineage>
</organism>
<protein>
    <submittedName>
        <fullName evidence="1">Uncharacterized protein</fullName>
    </submittedName>
</protein>
<dbReference type="GO" id="GO:0003676">
    <property type="term" value="F:nucleic acid binding"/>
    <property type="evidence" value="ECO:0007669"/>
    <property type="project" value="InterPro"/>
</dbReference>
<dbReference type="OrthoDB" id="616263at2759"/>
<proteinExistence type="predicted"/>
<dbReference type="InterPro" id="IPR036397">
    <property type="entry name" value="RNaseH_sf"/>
</dbReference>
<reference evidence="1 2" key="1">
    <citation type="journal article" date="2019" name="Sci. Rep.">
        <title>Orb-weaving spider Araneus ventricosus genome elucidates the spidroin gene catalogue.</title>
        <authorList>
            <person name="Kono N."/>
            <person name="Nakamura H."/>
            <person name="Ohtoshi R."/>
            <person name="Moran D.A.P."/>
            <person name="Shinohara A."/>
            <person name="Yoshida Y."/>
            <person name="Fujiwara M."/>
            <person name="Mori M."/>
            <person name="Tomita M."/>
            <person name="Arakawa K."/>
        </authorList>
    </citation>
    <scope>NUCLEOTIDE SEQUENCE [LARGE SCALE GENOMIC DNA]</scope>
</reference>
<evidence type="ECO:0000313" key="2">
    <source>
        <dbReference type="Proteomes" id="UP000499080"/>
    </source>
</evidence>
<sequence length="125" mass="14102">MIGCGVMIALTKMQKKGKWWGKIGSIGRVIQCFSSQACVLLCALLCGVSHYRPRTKPLEAYCDSCTLVISVRSFSTHIHIFPALKSALWGRHFRGNEEMQQAVKNFLRSLGTDFYQEGFLKLISR</sequence>
<dbReference type="Proteomes" id="UP000499080">
    <property type="component" value="Unassembled WGS sequence"/>
</dbReference>
<comment type="caution">
    <text evidence="1">The sequence shown here is derived from an EMBL/GenBank/DDBJ whole genome shotgun (WGS) entry which is preliminary data.</text>
</comment>
<gene>
    <name evidence="1" type="ORF">AVEN_117789_1</name>
</gene>
<accession>A0A4Y2BAS0</accession>
<dbReference type="Gene3D" id="3.30.420.10">
    <property type="entry name" value="Ribonuclease H-like superfamily/Ribonuclease H"/>
    <property type="match status" value="1"/>
</dbReference>
<evidence type="ECO:0000313" key="1">
    <source>
        <dbReference type="EMBL" id="GBL88204.1"/>
    </source>
</evidence>
<dbReference type="EMBL" id="BGPR01000058">
    <property type="protein sequence ID" value="GBL88204.1"/>
    <property type="molecule type" value="Genomic_DNA"/>
</dbReference>
<keyword evidence="2" id="KW-1185">Reference proteome</keyword>